<feature type="domain" description="Helicase C-terminal" evidence="8">
    <location>
        <begin position="370"/>
        <end position="543"/>
    </location>
</feature>
<feature type="domain" description="DEAD-box RNA helicase Q" evidence="9">
    <location>
        <begin position="139"/>
        <end position="168"/>
    </location>
</feature>
<evidence type="ECO:0000259" key="9">
    <source>
        <dbReference type="PROSITE" id="PS51195"/>
    </source>
</evidence>
<evidence type="ECO:0000259" key="8">
    <source>
        <dbReference type="PROSITE" id="PS51194"/>
    </source>
</evidence>
<dbReference type="GO" id="GO:0003724">
    <property type="term" value="F:RNA helicase activity"/>
    <property type="evidence" value="ECO:0007669"/>
    <property type="project" value="UniProtKB-EC"/>
</dbReference>
<dbReference type="InterPro" id="IPR014001">
    <property type="entry name" value="Helicase_ATP-bd"/>
</dbReference>
<evidence type="ECO:0000256" key="2">
    <source>
        <dbReference type="ARBA" id="ARBA00022741"/>
    </source>
</evidence>
<dbReference type="Pfam" id="PF00271">
    <property type="entry name" value="Helicase_C"/>
    <property type="match status" value="1"/>
</dbReference>
<keyword evidence="2" id="KW-0547">Nucleotide-binding</keyword>
<dbReference type="SMART" id="SM00490">
    <property type="entry name" value="HELICc"/>
    <property type="match status" value="1"/>
</dbReference>
<evidence type="ECO:0000256" key="4">
    <source>
        <dbReference type="ARBA" id="ARBA00022806"/>
    </source>
</evidence>
<evidence type="ECO:0000256" key="3">
    <source>
        <dbReference type="ARBA" id="ARBA00022801"/>
    </source>
</evidence>
<dbReference type="SUPFAM" id="SSF52540">
    <property type="entry name" value="P-loop containing nucleoside triphosphate hydrolases"/>
    <property type="match status" value="1"/>
</dbReference>
<dbReference type="EC" id="3.6.4.13" evidence="1"/>
<feature type="short sequence motif" description="Q motif" evidence="6">
    <location>
        <begin position="139"/>
        <end position="168"/>
    </location>
</feature>
<gene>
    <name evidence="10" type="ORF">LARSCL_LOCUS10720</name>
</gene>
<dbReference type="EMBL" id="CAXIEN010000127">
    <property type="protein sequence ID" value="CAL1280014.1"/>
    <property type="molecule type" value="Genomic_DNA"/>
</dbReference>
<dbReference type="InterPro" id="IPR027417">
    <property type="entry name" value="P-loop_NTPase"/>
</dbReference>
<accession>A0AAV2A7Z2</accession>
<dbReference type="AlphaFoldDB" id="A0AAV2A7Z2"/>
<evidence type="ECO:0000313" key="11">
    <source>
        <dbReference type="Proteomes" id="UP001497382"/>
    </source>
</evidence>
<organism evidence="10 11">
    <name type="scientific">Larinioides sclopetarius</name>
    <dbReference type="NCBI Taxonomy" id="280406"/>
    <lineage>
        <taxon>Eukaryota</taxon>
        <taxon>Metazoa</taxon>
        <taxon>Ecdysozoa</taxon>
        <taxon>Arthropoda</taxon>
        <taxon>Chelicerata</taxon>
        <taxon>Arachnida</taxon>
        <taxon>Araneae</taxon>
        <taxon>Araneomorphae</taxon>
        <taxon>Entelegynae</taxon>
        <taxon>Araneoidea</taxon>
        <taxon>Araneidae</taxon>
        <taxon>Larinioides</taxon>
    </lineage>
</organism>
<dbReference type="Gene3D" id="3.40.50.300">
    <property type="entry name" value="P-loop containing nucleotide triphosphate hydrolases"/>
    <property type="match status" value="2"/>
</dbReference>
<dbReference type="SMART" id="SM00487">
    <property type="entry name" value="DEXDc"/>
    <property type="match status" value="1"/>
</dbReference>
<evidence type="ECO:0000313" key="10">
    <source>
        <dbReference type="EMBL" id="CAL1280014.1"/>
    </source>
</evidence>
<proteinExistence type="predicted"/>
<evidence type="ECO:0000256" key="1">
    <source>
        <dbReference type="ARBA" id="ARBA00012552"/>
    </source>
</evidence>
<dbReference type="InterPro" id="IPR001650">
    <property type="entry name" value="Helicase_C-like"/>
</dbReference>
<dbReference type="Pfam" id="PF00270">
    <property type="entry name" value="DEAD"/>
    <property type="match status" value="1"/>
</dbReference>
<reference evidence="10 11" key="1">
    <citation type="submission" date="2024-04" db="EMBL/GenBank/DDBJ databases">
        <authorList>
            <person name="Rising A."/>
            <person name="Reimegard J."/>
            <person name="Sonavane S."/>
            <person name="Akerstrom W."/>
            <person name="Nylinder S."/>
            <person name="Hedman E."/>
            <person name="Kallberg Y."/>
        </authorList>
    </citation>
    <scope>NUCLEOTIDE SEQUENCE [LARGE SCALE GENOMIC DNA]</scope>
</reference>
<dbReference type="PANTHER" id="PTHR47960">
    <property type="entry name" value="DEAD-BOX ATP-DEPENDENT RNA HELICASE 50"/>
    <property type="match status" value="1"/>
</dbReference>
<dbReference type="PROSITE" id="PS51195">
    <property type="entry name" value="Q_MOTIF"/>
    <property type="match status" value="1"/>
</dbReference>
<dbReference type="PROSITE" id="PS51194">
    <property type="entry name" value="HELICASE_CTER"/>
    <property type="match status" value="1"/>
</dbReference>
<name>A0AAV2A7Z2_9ARAC</name>
<feature type="non-terminal residue" evidence="10">
    <location>
        <position position="1"/>
    </location>
</feature>
<dbReference type="GO" id="GO:0005524">
    <property type="term" value="F:ATP binding"/>
    <property type="evidence" value="ECO:0007669"/>
    <property type="project" value="UniProtKB-KW"/>
</dbReference>
<evidence type="ECO:0000259" key="7">
    <source>
        <dbReference type="PROSITE" id="PS51192"/>
    </source>
</evidence>
<keyword evidence="3" id="KW-0378">Hydrolase</keyword>
<dbReference type="GO" id="GO:0016787">
    <property type="term" value="F:hydrolase activity"/>
    <property type="evidence" value="ECO:0007669"/>
    <property type="project" value="UniProtKB-KW"/>
</dbReference>
<dbReference type="InterPro" id="IPR014014">
    <property type="entry name" value="RNA_helicase_DEAD_Q_motif"/>
</dbReference>
<dbReference type="PROSITE" id="PS51192">
    <property type="entry name" value="HELICASE_ATP_BIND_1"/>
    <property type="match status" value="1"/>
</dbReference>
<keyword evidence="4" id="KW-0347">Helicase</keyword>
<feature type="domain" description="Helicase ATP-binding" evidence="7">
    <location>
        <begin position="171"/>
        <end position="357"/>
    </location>
</feature>
<keyword evidence="11" id="KW-1185">Reference proteome</keyword>
<dbReference type="CDD" id="cd18787">
    <property type="entry name" value="SF2_C_DEAD"/>
    <property type="match status" value="1"/>
</dbReference>
<protein>
    <recommendedName>
        <fullName evidence="1">RNA helicase</fullName>
        <ecNumber evidence="1">3.6.4.13</ecNumber>
    </recommendedName>
</protein>
<sequence length="543" mass="61266">FTSDDTPSDRRQIYFPPFLRTSTTQAALPVPVIKVPKYVEKHIEKTKKKEFFKELNVKNRMKIAYRGDTSVPVISSTIGDYNYYLGQIYNERHPIPLQSKYWFKAKSSGQKFRINPYDTNPSLALPDPNEYVDDVYFPNEFSKMQLNPSIVNALSTDFNFTTPTRIQTLVIPRILTERHILIASETGGGKTVSYLAPVIHQLAELKKTVEPLPDTPLAIVVVPGRELAEQIGEVAYKLGSACNVDARVLISDGTKLKHLTVYPNASVDLLVASIGCLNKLFRKGKIFLSNVKHVVLDEADTLLDGSFADDTSYLFQKLMVKSSDFIRFGAQLILSSSVYPTGIDLIFNYELRKQDIVKVCSPYLHRVPPHIEQRFLRVSNDSRAGELLDLVKPDYQKKKPVMIFCNKSPTCDWLSKFLEENDIPNGKYHGGVNPVYRTDVFRSFQNGSFDVLVCTDLASRGLDTQRVKHVVNFDFPNNVSDYLLRVGRVGRVGSNHGRVTSLVHSASGVYTVNAIETAVKKAERISGVDSNIKEKIRQLYFTH</sequence>
<comment type="caution">
    <text evidence="10">The sequence shown here is derived from an EMBL/GenBank/DDBJ whole genome shotgun (WGS) entry which is preliminary data.</text>
</comment>
<dbReference type="Proteomes" id="UP001497382">
    <property type="component" value="Unassembled WGS sequence"/>
</dbReference>
<evidence type="ECO:0000256" key="6">
    <source>
        <dbReference type="PROSITE-ProRule" id="PRU00552"/>
    </source>
</evidence>
<keyword evidence="5" id="KW-0067">ATP-binding</keyword>
<dbReference type="InterPro" id="IPR011545">
    <property type="entry name" value="DEAD/DEAH_box_helicase_dom"/>
</dbReference>
<evidence type="ECO:0000256" key="5">
    <source>
        <dbReference type="ARBA" id="ARBA00022840"/>
    </source>
</evidence>
<dbReference type="GO" id="GO:0003676">
    <property type="term" value="F:nucleic acid binding"/>
    <property type="evidence" value="ECO:0007669"/>
    <property type="project" value="InterPro"/>
</dbReference>